<evidence type="ECO:0000313" key="1">
    <source>
        <dbReference type="EMBL" id="KKM13388.1"/>
    </source>
</evidence>
<reference evidence="1" key="1">
    <citation type="journal article" date="2015" name="Nature">
        <title>Complex archaea that bridge the gap between prokaryotes and eukaryotes.</title>
        <authorList>
            <person name="Spang A."/>
            <person name="Saw J.H."/>
            <person name="Jorgensen S.L."/>
            <person name="Zaremba-Niedzwiedzka K."/>
            <person name="Martijn J."/>
            <person name="Lind A.E."/>
            <person name="van Eijk R."/>
            <person name="Schleper C."/>
            <person name="Guy L."/>
            <person name="Ettema T.J."/>
        </authorList>
    </citation>
    <scope>NUCLEOTIDE SEQUENCE</scope>
</reference>
<protein>
    <submittedName>
        <fullName evidence="1">Uncharacterized protein</fullName>
    </submittedName>
</protein>
<dbReference type="EMBL" id="LAZR01015390">
    <property type="protein sequence ID" value="KKM13388.1"/>
    <property type="molecule type" value="Genomic_DNA"/>
</dbReference>
<accession>A0A0F9JU10</accession>
<proteinExistence type="predicted"/>
<gene>
    <name evidence="1" type="ORF">LCGC14_1716750</name>
</gene>
<sequence>MKNKEKQDSSYITFTDCVITDSSTSIITVLDTSCVNYTVDTSDWVFINDSSFSTNIIYTDPYQELEETKQQQEEEELREENSCLQEAWDEYQLILKLLEENECDKFLEERYGMNK</sequence>
<name>A0A0F9JU10_9ZZZZ</name>
<comment type="caution">
    <text evidence="1">The sequence shown here is derived from an EMBL/GenBank/DDBJ whole genome shotgun (WGS) entry which is preliminary data.</text>
</comment>
<dbReference type="AlphaFoldDB" id="A0A0F9JU10"/>
<organism evidence="1">
    <name type="scientific">marine sediment metagenome</name>
    <dbReference type="NCBI Taxonomy" id="412755"/>
    <lineage>
        <taxon>unclassified sequences</taxon>
        <taxon>metagenomes</taxon>
        <taxon>ecological metagenomes</taxon>
    </lineage>
</organism>